<comment type="caution">
    <text evidence="1">The sequence shown here is derived from an EMBL/GenBank/DDBJ whole genome shotgun (WGS) entry which is preliminary data.</text>
</comment>
<sequence length="94" mass="10902">MHIYYYDENFKYQGEDVISDYDELPKNATSVRPQEGLYLPMYNEKKEVWSESDTQEYIDSLQPKPPLPKDITTLKKQAALLTLQVTQLQRGGAS</sequence>
<organism evidence="1 2">
    <name type="scientific">Bacillus pumilus</name>
    <name type="common">Bacillus mesentericus</name>
    <dbReference type="NCBI Taxonomy" id="1408"/>
    <lineage>
        <taxon>Bacteria</taxon>
        <taxon>Bacillati</taxon>
        <taxon>Bacillota</taxon>
        <taxon>Bacilli</taxon>
        <taxon>Bacillales</taxon>
        <taxon>Bacillaceae</taxon>
        <taxon>Bacillus</taxon>
    </lineage>
</organism>
<gene>
    <name evidence="1" type="ORF">CEY02_21010</name>
</gene>
<dbReference type="EMBL" id="NKHG01000246">
    <property type="protein sequence ID" value="PCK15086.1"/>
    <property type="molecule type" value="Genomic_DNA"/>
</dbReference>
<name>A0A2A5IDA2_BACPU</name>
<dbReference type="AlphaFoldDB" id="A0A2A5IDA2"/>
<evidence type="ECO:0000313" key="1">
    <source>
        <dbReference type="EMBL" id="PCK15086.1"/>
    </source>
</evidence>
<dbReference type="Proteomes" id="UP000228754">
    <property type="component" value="Unassembled WGS sequence"/>
</dbReference>
<proteinExistence type="predicted"/>
<accession>A0A2A5IDA2</accession>
<protein>
    <submittedName>
        <fullName evidence="1">Uncharacterized protein</fullName>
    </submittedName>
</protein>
<evidence type="ECO:0000313" key="2">
    <source>
        <dbReference type="Proteomes" id="UP000228754"/>
    </source>
</evidence>
<reference evidence="1 2" key="1">
    <citation type="submission" date="2017-06" db="EMBL/GenBank/DDBJ databases">
        <title>Draft Genome Sequence of Bacillus sp Strain 36R Isolated from saline sediment at Atanasia, Sonora, Mexico.</title>
        <authorList>
            <person name="Sanchez Diaz R."/>
            <person name="Quiroz Macias M.E."/>
            <person name="Ibarra Gamez J.C."/>
            <person name="Enciso Ibarra J."/>
            <person name="Gomez Gil B."/>
            <person name="Galaviz Silva L."/>
        </authorList>
    </citation>
    <scope>NUCLEOTIDE SEQUENCE [LARGE SCALE GENOMIC DNA]</scope>
    <source>
        <strain evidence="1 2">36R_ATNSAL</strain>
    </source>
</reference>
<dbReference type="OrthoDB" id="2925905at2"/>